<keyword evidence="4" id="KW-0963">Cytoplasm</keyword>
<dbReference type="GO" id="GO:0005634">
    <property type="term" value="C:nucleus"/>
    <property type="evidence" value="ECO:0000318"/>
    <property type="project" value="GO_Central"/>
</dbReference>
<reference evidence="15 16" key="1">
    <citation type="journal article" date="2005" name="Nature">
        <title>Initial sequence of the chimpanzee genome and comparison with the human genome.</title>
        <authorList>
            <consortium name="Chimpanzee sequencing and analysis consortium"/>
        </authorList>
    </citation>
    <scope>NUCLEOTIDE SEQUENCE [LARGE SCALE GENOMIC DNA]</scope>
</reference>
<evidence type="ECO:0000256" key="9">
    <source>
        <dbReference type="ARBA" id="ARBA00066138"/>
    </source>
</evidence>
<comment type="subunit">
    <text evidence="9">Identified in a complex that contains TNPO1, RAN and RANBP1. Binds HNRPA1, HNRPA2, HNRNPDL, RPS7, RPL5 and RAN. Interacts with H2A, H2B, H3 and H4 histones. Interacts with isoform 1 and isoform 5 of ADAR/ADAR1 (via DRBM 3 domain). Interacts with SNAI1 (via zinc fingers); the interaction mediates SNAI1 nuclear import. Interacts with SNAI2 (via zinc fingers). Interacts with RPL23A (via BIB domain) and SRP19; this interaction is involved in RPL23A and SRP19 import into the nucleus. Interacts (via HEAT repeats 8-12) with BAP1 (via non-classical PY-NLS); this interaction is direct, is involved in BAP1 nuclear import and disrupts BAP1 homodimerization.</text>
</comment>
<keyword evidence="7" id="KW-0539">Nucleus</keyword>
<keyword evidence="5" id="KW-0677">Repeat</keyword>
<feature type="region of interest" description="Disordered" evidence="13">
    <location>
        <begin position="314"/>
        <end position="337"/>
    </location>
</feature>
<comment type="similarity">
    <text evidence="8">Belongs to the importin beta family. Importin beta-2 subfamily.</text>
</comment>
<evidence type="ECO:0000256" key="2">
    <source>
        <dbReference type="ARBA" id="ARBA00004496"/>
    </source>
</evidence>
<dbReference type="GO" id="GO:0061608">
    <property type="term" value="F:nuclear import signal receptor activity"/>
    <property type="evidence" value="ECO:0000318"/>
    <property type="project" value="GO_Central"/>
</dbReference>
<dbReference type="Proteomes" id="UP000002277">
    <property type="component" value="Chromosome 17"/>
</dbReference>
<dbReference type="InterPro" id="IPR016024">
    <property type="entry name" value="ARM-type_fold"/>
</dbReference>
<dbReference type="AlphaFoldDB" id="A0A2I3RT93"/>
<dbReference type="GO" id="GO:0031981">
    <property type="term" value="C:nuclear lumen"/>
    <property type="evidence" value="ECO:0007669"/>
    <property type="project" value="UniProtKB-ARBA"/>
</dbReference>
<dbReference type="InParanoid" id="A0A2I3RT93"/>
<evidence type="ECO:0000256" key="5">
    <source>
        <dbReference type="ARBA" id="ARBA00022737"/>
    </source>
</evidence>
<evidence type="ECO:0000256" key="3">
    <source>
        <dbReference type="ARBA" id="ARBA00022448"/>
    </source>
</evidence>
<dbReference type="Pfam" id="PF03810">
    <property type="entry name" value="IBN_N"/>
    <property type="match status" value="1"/>
</dbReference>
<gene>
    <name evidence="15" type="primary">LOC749762</name>
</gene>
<dbReference type="FunFam" id="1.25.10.10:FF:000028">
    <property type="entry name" value="Transportin-1 isoform 1"/>
    <property type="match status" value="1"/>
</dbReference>
<dbReference type="GO" id="GO:0031267">
    <property type="term" value="F:small GTPase binding"/>
    <property type="evidence" value="ECO:0007669"/>
    <property type="project" value="InterPro"/>
</dbReference>
<comment type="subcellular location">
    <subcellularLocation>
        <location evidence="2">Cytoplasm</location>
    </subcellularLocation>
    <subcellularLocation>
        <location evidence="1">Nucleus</location>
    </subcellularLocation>
</comment>
<dbReference type="EMBL" id="AACZ04059831">
    <property type="status" value="NOT_ANNOTATED_CDS"/>
    <property type="molecule type" value="Genomic_DNA"/>
</dbReference>
<dbReference type="GO" id="GO:0008139">
    <property type="term" value="F:nuclear localization sequence binding"/>
    <property type="evidence" value="ECO:0000318"/>
    <property type="project" value="GO_Central"/>
</dbReference>
<dbReference type="InterPro" id="IPR001494">
    <property type="entry name" value="Importin-beta_N"/>
</dbReference>
<dbReference type="SMART" id="SM00913">
    <property type="entry name" value="IBN_N"/>
    <property type="match status" value="1"/>
</dbReference>
<evidence type="ECO:0000259" key="14">
    <source>
        <dbReference type="SMART" id="SM00913"/>
    </source>
</evidence>
<feature type="compositionally biased region" description="Acidic residues" evidence="13">
    <location>
        <begin position="323"/>
        <end position="337"/>
    </location>
</feature>
<dbReference type="Ensembl" id="ENSPTRT00000085839.1">
    <property type="protein sequence ID" value="ENSPTRP00000067849.1"/>
    <property type="gene ID" value="ENSPTRG00000047731.1"/>
</dbReference>
<keyword evidence="3" id="KW-0813">Transport</keyword>
<accession>A0A2I3RT93</accession>
<dbReference type="GO" id="GO:0006606">
    <property type="term" value="P:protein import into nucleus"/>
    <property type="evidence" value="ECO:0000318"/>
    <property type="project" value="GO_Central"/>
</dbReference>
<evidence type="ECO:0000256" key="1">
    <source>
        <dbReference type="ARBA" id="ARBA00004123"/>
    </source>
</evidence>
<evidence type="ECO:0000256" key="8">
    <source>
        <dbReference type="ARBA" id="ARBA00038423"/>
    </source>
</evidence>
<evidence type="ECO:0000256" key="10">
    <source>
        <dbReference type="ARBA" id="ARBA00067327"/>
    </source>
</evidence>
<dbReference type="SUPFAM" id="SSF48371">
    <property type="entry name" value="ARM repeat"/>
    <property type="match status" value="1"/>
</dbReference>
<sequence length="775" mass="87984">EYEWKPDKQGLQQILQLLKESQSPDTTIQRTKLEQLNQDPDFSNYLIFVLTKLKSEDEPTRSLCGLILKNNVKAHFQNFPNGATNFIKSECLNNIGDSSLLIRATAGILITTIASKRELQNWPDLLPKLCSLLDSEDYTTCEGAFGTLQKICEDSVEILDSDVLDCPLNIRIPKFLQFFKHSSPKIRSHAVVCVNQFIIRTQALMLNLFALAGEPEVGKNVCRALVMLFEMLQRTQDQDENVALEACEFWLTLAEQQVCKDVFVRHLPRLIPVLVNGMKYSDIDIILPKGDIEEDEMTPDSEQDIWPRFHRSRTVAQQHDKDGIEEEDDDDDDNEIDDDDTISDWNLRKCSVAALDVLANVHHDELLPYILPLLKELLFHHEWVVKELAILGLGTVAEGCMQGMIPCLPELIPHLIQCLSDKKALVRSITCWTLSRYAHWVVSQPPDTYLKSLMTELLKRILDSNKRVPEAACSAFATLEEEACTELVAYLAYILDTLVFAFSKYQHKNLLILYNARGTLADSVGHHLNKPEYIQMLMPPLIQKRNMLKDEDKDLFPLPECPFSVATVLQSGFLPYCEPMCQHWVNLVQKTLAQAMLSNAQPDQYEAPDKDFMIVALDLLSGLAEGLGGNIEQLVARSNILTLTYQCMQDKMLEVRQSSFALLSDLTKACFQHIKPCVADFMPILGTNLTAEFISDSTFRGICIMISVNPNGIIQDFIFFCDAVASWINPKDYLRDMFCKILHGFKNQIGNENGRHFSDQFPLPLKEHLVAFYGV</sequence>
<dbReference type="OMA" id="SEDYTTC"/>
<feature type="domain" description="Importin N-terminal" evidence="14">
    <location>
        <begin position="29"/>
        <end position="97"/>
    </location>
</feature>
<evidence type="ECO:0000256" key="11">
    <source>
        <dbReference type="ARBA" id="ARBA00076938"/>
    </source>
</evidence>
<evidence type="ECO:0000256" key="12">
    <source>
        <dbReference type="ARBA" id="ARBA00080641"/>
    </source>
</evidence>
<keyword evidence="16" id="KW-1185">Reference proteome</keyword>
<dbReference type="Pfam" id="PF13513">
    <property type="entry name" value="HEAT_EZ"/>
    <property type="match status" value="1"/>
</dbReference>
<evidence type="ECO:0000256" key="13">
    <source>
        <dbReference type="SAM" id="MobiDB-lite"/>
    </source>
</evidence>
<dbReference type="GO" id="GO:0005737">
    <property type="term" value="C:cytoplasm"/>
    <property type="evidence" value="ECO:0000318"/>
    <property type="project" value="GO_Central"/>
</dbReference>
<proteinExistence type="inferred from homology"/>
<evidence type="ECO:0000313" key="16">
    <source>
        <dbReference type="Proteomes" id="UP000002277"/>
    </source>
</evidence>
<evidence type="ECO:0000313" key="15">
    <source>
        <dbReference type="Ensembl" id="ENSPTRP00000067849.1"/>
    </source>
</evidence>
<dbReference type="InterPro" id="IPR040122">
    <property type="entry name" value="Importin_beta"/>
</dbReference>
<dbReference type="InterPro" id="IPR011989">
    <property type="entry name" value="ARM-like"/>
</dbReference>
<protein>
    <recommendedName>
        <fullName evidence="10">Transportin-1</fullName>
    </recommendedName>
    <alternativeName>
        <fullName evidence="11">Importin beta-2</fullName>
    </alternativeName>
    <alternativeName>
        <fullName evidence="12">Karyopherin beta-2</fullName>
    </alternativeName>
</protein>
<keyword evidence="6" id="KW-0653">Protein transport</keyword>
<dbReference type="GeneTree" id="ENSGT00940000155389"/>
<dbReference type="Gene3D" id="1.25.10.10">
    <property type="entry name" value="Leucine-rich Repeat Variant"/>
    <property type="match status" value="2"/>
</dbReference>
<evidence type="ECO:0000256" key="7">
    <source>
        <dbReference type="ARBA" id="ARBA00023242"/>
    </source>
</evidence>
<organism evidence="15 16">
    <name type="scientific">Pan troglodytes</name>
    <name type="common">Chimpanzee</name>
    <dbReference type="NCBI Taxonomy" id="9598"/>
    <lineage>
        <taxon>Eukaryota</taxon>
        <taxon>Metazoa</taxon>
        <taxon>Chordata</taxon>
        <taxon>Craniata</taxon>
        <taxon>Vertebrata</taxon>
        <taxon>Euteleostomi</taxon>
        <taxon>Mammalia</taxon>
        <taxon>Eutheria</taxon>
        <taxon>Euarchontoglires</taxon>
        <taxon>Primates</taxon>
        <taxon>Haplorrhini</taxon>
        <taxon>Catarrhini</taxon>
        <taxon>Hominidae</taxon>
        <taxon>Pan</taxon>
    </lineage>
</organism>
<evidence type="ECO:0000256" key="6">
    <source>
        <dbReference type="ARBA" id="ARBA00022927"/>
    </source>
</evidence>
<dbReference type="PANTHER" id="PTHR10527">
    <property type="entry name" value="IMPORTIN BETA"/>
    <property type="match status" value="1"/>
</dbReference>
<reference evidence="15" key="2">
    <citation type="submission" date="2025-08" db="UniProtKB">
        <authorList>
            <consortium name="Ensembl"/>
        </authorList>
    </citation>
    <scope>IDENTIFICATION</scope>
</reference>
<evidence type="ECO:0000256" key="4">
    <source>
        <dbReference type="ARBA" id="ARBA00022490"/>
    </source>
</evidence>
<name>A0A2I3RT93_PANTR</name>
<reference evidence="15" key="3">
    <citation type="submission" date="2025-09" db="UniProtKB">
        <authorList>
            <consortium name="Ensembl"/>
        </authorList>
    </citation>
    <scope>IDENTIFICATION</scope>
</reference>